<evidence type="ECO:0000313" key="2">
    <source>
        <dbReference type="EMBL" id="RSJ90502.1"/>
    </source>
</evidence>
<dbReference type="Proteomes" id="UP000270868">
    <property type="component" value="Unassembled WGS sequence"/>
</dbReference>
<keyword evidence="1" id="KW-0472">Membrane</keyword>
<feature type="transmembrane region" description="Helical" evidence="1">
    <location>
        <begin position="12"/>
        <end position="32"/>
    </location>
</feature>
<dbReference type="AlphaFoldDB" id="A0A428H415"/>
<proteinExistence type="predicted"/>
<keyword evidence="1" id="KW-0812">Transmembrane</keyword>
<sequence length="150" mass="17944">MRLYVIREKIFSPIWLIIISVITTLLLLLVILSNSGLFSKNHTYIKGKTVEIHNVNFTYEDSIRYKDKNGSHLLEELVRNNFKNRIEYKGNTYEYFRTYYNDYTDVLYLDRYIKIKEKGNGIHWGNSYKNKDNFLDVDVDYNGNITSLKY</sequence>
<dbReference type="RefSeq" id="WP_125373128.1">
    <property type="nucleotide sequence ID" value="NZ_RJPS01000004.1"/>
</dbReference>
<organism evidence="2 3">
    <name type="scientific">Streptococcus cristatus</name>
    <dbReference type="NCBI Taxonomy" id="45634"/>
    <lineage>
        <taxon>Bacteria</taxon>
        <taxon>Bacillati</taxon>
        <taxon>Bacillota</taxon>
        <taxon>Bacilli</taxon>
        <taxon>Lactobacillales</taxon>
        <taxon>Streptococcaceae</taxon>
        <taxon>Streptococcus</taxon>
    </lineage>
</organism>
<accession>A0A428H415</accession>
<comment type="caution">
    <text evidence="2">The sequence shown here is derived from an EMBL/GenBank/DDBJ whole genome shotgun (WGS) entry which is preliminary data.</text>
</comment>
<reference evidence="2 3" key="1">
    <citation type="submission" date="2018-11" db="EMBL/GenBank/DDBJ databases">
        <title>Species Designations Belie Phenotypic and Genotypic Heterogeneity in Oral Streptococci.</title>
        <authorList>
            <person name="Velsko I."/>
        </authorList>
    </citation>
    <scope>NUCLEOTIDE SEQUENCE [LARGE SCALE GENOMIC DNA]</scope>
    <source>
        <strain evidence="2 3">A52</strain>
    </source>
</reference>
<evidence type="ECO:0000256" key="1">
    <source>
        <dbReference type="SAM" id="Phobius"/>
    </source>
</evidence>
<gene>
    <name evidence="2" type="ORF">D8792_04635</name>
</gene>
<keyword evidence="1" id="KW-1133">Transmembrane helix</keyword>
<protein>
    <submittedName>
        <fullName evidence="2">Uncharacterized protein</fullName>
    </submittedName>
</protein>
<dbReference type="EMBL" id="RJPS01000004">
    <property type="protein sequence ID" value="RSJ90502.1"/>
    <property type="molecule type" value="Genomic_DNA"/>
</dbReference>
<name>A0A428H415_STRCR</name>
<evidence type="ECO:0000313" key="3">
    <source>
        <dbReference type="Proteomes" id="UP000270868"/>
    </source>
</evidence>